<dbReference type="InterPro" id="IPR000914">
    <property type="entry name" value="SBP_5_dom"/>
</dbReference>
<dbReference type="PANTHER" id="PTHR30290:SF38">
    <property type="entry name" value="D,D-DIPEPTIDE-BINDING PERIPLASMIC PROTEIN DDPA-RELATED"/>
    <property type="match status" value="1"/>
</dbReference>
<dbReference type="RefSeq" id="WP_101752833.1">
    <property type="nucleotide sequence ID" value="NZ_CP025430.1"/>
</dbReference>
<dbReference type="Gene3D" id="3.90.76.10">
    <property type="entry name" value="Dipeptide-binding Protein, Domain 1"/>
    <property type="match status" value="1"/>
</dbReference>
<dbReference type="OrthoDB" id="9803988at2"/>
<feature type="chain" id="PRO_5014120389" evidence="4">
    <location>
        <begin position="20"/>
        <end position="500"/>
    </location>
</feature>
<dbReference type="GO" id="GO:0015833">
    <property type="term" value="P:peptide transport"/>
    <property type="evidence" value="ECO:0007669"/>
    <property type="project" value="TreeGrafter"/>
</dbReference>
<dbReference type="KEGG" id="pzh:CX676_12020"/>
<sequence length="500" mass="54009">MTLRRILLLAALMGTTAMAAEAQTLRIGLESDPDALDPDKSRTFVGRIVFTALCDKLLDVTPELELTGQLATDWTVSEDGLTIDMTLREGVTFHDGTPFDGEAVKANIERSQTLEESVRKSEVSSITSVEVVDPTHIKLHLSAPDAPLLAQLADRSGMMLSPASFESDVAANPVCSGPFKFKSRVAQDRIELEKYDGYWNAEAIKLDGVSYLPIPDSTVRLANLQSGDLDLINRLAATDVPAVEGNPNFAFAKATGLGYQGITFNTQNGAMADNPFGKEAKLREALSLAIDREAINQVVFAGLNAAASQSVSAVSPYFDPAFPVPARDVEKAKALLAEAGLEGGATLEMQFPNRPENQQVVQMIQAMAAEAGITIKLTAKEFASMVSDQAAGNFQSSQVGWSGRIDPDGNIYGFVTTDGGFNDGKYSNAEVDRLLAEARATSDEAKRKELYHQANVILMTDLPLFYLYNEAWLYGLSNKVQGFTAMSDGMIRLENVTLTE</sequence>
<feature type="signal peptide" evidence="4">
    <location>
        <begin position="1"/>
        <end position="19"/>
    </location>
</feature>
<evidence type="ECO:0000256" key="3">
    <source>
        <dbReference type="ARBA" id="ARBA00022729"/>
    </source>
</evidence>
<dbReference type="InterPro" id="IPR030678">
    <property type="entry name" value="Peptide/Ni-bd"/>
</dbReference>
<dbReference type="Gene3D" id="3.10.105.10">
    <property type="entry name" value="Dipeptide-binding Protein, Domain 3"/>
    <property type="match status" value="1"/>
</dbReference>
<evidence type="ECO:0000256" key="1">
    <source>
        <dbReference type="ARBA" id="ARBA00004418"/>
    </source>
</evidence>
<dbReference type="GO" id="GO:1904680">
    <property type="term" value="F:peptide transmembrane transporter activity"/>
    <property type="evidence" value="ECO:0007669"/>
    <property type="project" value="TreeGrafter"/>
</dbReference>
<evidence type="ECO:0000256" key="4">
    <source>
        <dbReference type="SAM" id="SignalP"/>
    </source>
</evidence>
<comment type="subcellular location">
    <subcellularLocation>
        <location evidence="1">Periplasm</location>
    </subcellularLocation>
</comment>
<dbReference type="Gene3D" id="3.40.190.10">
    <property type="entry name" value="Periplasmic binding protein-like II"/>
    <property type="match status" value="1"/>
</dbReference>
<dbReference type="PIRSF" id="PIRSF002741">
    <property type="entry name" value="MppA"/>
    <property type="match status" value="1"/>
</dbReference>
<reference evidence="6 7" key="1">
    <citation type="journal article" date="2013" name="Antonie Van Leeuwenhoek">
        <title>Paracoccus zhejiangensis sp. nov., isolated from activated sludge in wastewater-treatment system.</title>
        <authorList>
            <person name="Wu Z.G."/>
            <person name="Zhang D.F."/>
            <person name="Liu Y.L."/>
            <person name="Wang F."/>
            <person name="Jiang X."/>
            <person name="Li C."/>
            <person name="Li S.P."/>
            <person name="Hong Q."/>
            <person name="Li W.J."/>
        </authorList>
    </citation>
    <scope>NUCLEOTIDE SEQUENCE [LARGE SCALE GENOMIC DNA]</scope>
    <source>
        <strain evidence="6 7">J6</strain>
    </source>
</reference>
<dbReference type="CDD" id="cd08511">
    <property type="entry name" value="PBP2_NikA_DppA_OppA_like_5"/>
    <property type="match status" value="1"/>
</dbReference>
<dbReference type="GO" id="GO:0030288">
    <property type="term" value="C:outer membrane-bounded periplasmic space"/>
    <property type="evidence" value="ECO:0007669"/>
    <property type="project" value="UniProtKB-ARBA"/>
</dbReference>
<dbReference type="SUPFAM" id="SSF53850">
    <property type="entry name" value="Periplasmic binding protein-like II"/>
    <property type="match status" value="1"/>
</dbReference>
<protein>
    <submittedName>
        <fullName evidence="6">ABC transporter substrate-binding protein</fullName>
    </submittedName>
</protein>
<keyword evidence="3 4" id="KW-0732">Signal</keyword>
<gene>
    <name evidence="6" type="ORF">CX676_12020</name>
</gene>
<evidence type="ECO:0000313" key="7">
    <source>
        <dbReference type="Proteomes" id="UP000234530"/>
    </source>
</evidence>
<dbReference type="PANTHER" id="PTHR30290">
    <property type="entry name" value="PERIPLASMIC BINDING COMPONENT OF ABC TRANSPORTER"/>
    <property type="match status" value="1"/>
</dbReference>
<feature type="domain" description="Solute-binding protein family 5" evidence="5">
    <location>
        <begin position="65"/>
        <end position="420"/>
    </location>
</feature>
<dbReference type="Pfam" id="PF00496">
    <property type="entry name" value="SBP_bac_5"/>
    <property type="match status" value="1"/>
</dbReference>
<dbReference type="Proteomes" id="UP000234530">
    <property type="component" value="Chromosome"/>
</dbReference>
<keyword evidence="7" id="KW-1185">Reference proteome</keyword>
<dbReference type="GO" id="GO:0043190">
    <property type="term" value="C:ATP-binding cassette (ABC) transporter complex"/>
    <property type="evidence" value="ECO:0007669"/>
    <property type="project" value="InterPro"/>
</dbReference>
<evidence type="ECO:0000256" key="2">
    <source>
        <dbReference type="ARBA" id="ARBA00005695"/>
    </source>
</evidence>
<accession>A0A2H5EZT7</accession>
<comment type="similarity">
    <text evidence="2">Belongs to the bacterial solute-binding protein 5 family.</text>
</comment>
<organism evidence="6 7">
    <name type="scientific">Paracoccus zhejiangensis</name>
    <dbReference type="NCBI Taxonomy" id="1077935"/>
    <lineage>
        <taxon>Bacteria</taxon>
        <taxon>Pseudomonadati</taxon>
        <taxon>Pseudomonadota</taxon>
        <taxon>Alphaproteobacteria</taxon>
        <taxon>Rhodobacterales</taxon>
        <taxon>Paracoccaceae</taxon>
        <taxon>Paracoccus</taxon>
    </lineage>
</organism>
<proteinExistence type="inferred from homology"/>
<dbReference type="AlphaFoldDB" id="A0A2H5EZT7"/>
<dbReference type="InterPro" id="IPR039424">
    <property type="entry name" value="SBP_5"/>
</dbReference>
<evidence type="ECO:0000313" key="6">
    <source>
        <dbReference type="EMBL" id="AUH64804.1"/>
    </source>
</evidence>
<evidence type="ECO:0000259" key="5">
    <source>
        <dbReference type="Pfam" id="PF00496"/>
    </source>
</evidence>
<name>A0A2H5EZT7_9RHOB</name>
<dbReference type="EMBL" id="CP025430">
    <property type="protein sequence ID" value="AUH64804.1"/>
    <property type="molecule type" value="Genomic_DNA"/>
</dbReference>